<dbReference type="Gene3D" id="1.20.1070.10">
    <property type="entry name" value="Rhodopsin 7-helix transmembrane proteins"/>
    <property type="match status" value="1"/>
</dbReference>
<evidence type="ECO:0000256" key="14">
    <source>
        <dbReference type="ARBA" id="ARBA00023224"/>
    </source>
</evidence>
<dbReference type="GO" id="GO:0007602">
    <property type="term" value="P:phototransduction"/>
    <property type="evidence" value="ECO:0007669"/>
    <property type="project" value="UniProtKB-KW"/>
</dbReference>
<dbReference type="EMBL" id="LC009254">
    <property type="protein sequence ID" value="BAQ54901.1"/>
    <property type="molecule type" value="mRNA"/>
</dbReference>
<evidence type="ECO:0000256" key="9">
    <source>
        <dbReference type="ARBA" id="ARBA00023040"/>
    </source>
</evidence>
<sequence length="384" mass="42926">MYTNGSLAPGAHLLPPGVMNAQMDMMGVEVEEFLGSKIDDDYMDYVHPHWRQFRAPQAYQHFLLGLVYAVILFMGMLGNMLVIVTFFTTKSLRTPSNSFVANLAIFDTLMMSKLPVFVLNSVFEGQLFGKIGCDLYGLVGSYSGMGAAVTNAAIAFDRYRTIAFPLDGRLGMKAAMGLIAFTWLWATPFSILPFFEIWSRFAPEGYLTTCSFDYMTEGKSTQLFTMTIFAWAYVIPLLMIALFYSRILSHVRAHEKMLREQAKRMNVKSLSQGDNEKSAEIRIAKVAISIVFLFICGWTPYALVAIIGCFGDRSLMTPTFSMFPAIACKTVACIDPWIYAINHPRFRAEIQKKVPWLCIFGQESTSSDNKSTASDASEAKSETA</sequence>
<dbReference type="Pfam" id="PF00001">
    <property type="entry name" value="7tm_1"/>
    <property type="match status" value="1"/>
</dbReference>
<proteinExistence type="evidence at transcript level"/>
<evidence type="ECO:0000313" key="20">
    <source>
        <dbReference type="EMBL" id="BAQ54901.1"/>
    </source>
</evidence>
<evidence type="ECO:0000256" key="11">
    <source>
        <dbReference type="ARBA" id="ARBA00023157"/>
    </source>
</evidence>
<dbReference type="InterPro" id="IPR050125">
    <property type="entry name" value="GPCR_opsins"/>
</dbReference>
<keyword evidence="7 18" id="KW-1133">Transmembrane helix</keyword>
<dbReference type="InterPro" id="IPR027430">
    <property type="entry name" value="Retinal_BS"/>
</dbReference>
<name>A0A0C6FPX0_9ODON</name>
<keyword evidence="6" id="KW-0681">Retinal protein</keyword>
<dbReference type="InterPro" id="IPR000276">
    <property type="entry name" value="GPCR_Rhodpsn"/>
</dbReference>
<feature type="transmembrane region" description="Helical" evidence="18">
    <location>
        <begin position="320"/>
        <end position="341"/>
    </location>
</feature>
<dbReference type="PRINTS" id="PR00577">
    <property type="entry name" value="OPSINRH3RH4"/>
</dbReference>
<feature type="region of interest" description="Disordered" evidence="17">
    <location>
        <begin position="364"/>
        <end position="384"/>
    </location>
</feature>
<feature type="transmembrane region" description="Helical" evidence="18">
    <location>
        <begin position="135"/>
        <end position="154"/>
    </location>
</feature>
<evidence type="ECO:0000256" key="15">
    <source>
        <dbReference type="ARBA" id="ARBA00023305"/>
    </source>
</evidence>
<dbReference type="PROSITE" id="PS00237">
    <property type="entry name" value="G_PROTEIN_RECEP_F1_1"/>
    <property type="match status" value="1"/>
</dbReference>
<keyword evidence="8" id="KW-0157">Chromophore</keyword>
<keyword evidence="10 18" id="KW-0472">Membrane</keyword>
<evidence type="ECO:0000256" key="12">
    <source>
        <dbReference type="ARBA" id="ARBA00023170"/>
    </source>
</evidence>
<dbReference type="GO" id="GO:0004930">
    <property type="term" value="F:G protein-coupled receptor activity"/>
    <property type="evidence" value="ECO:0007669"/>
    <property type="project" value="UniProtKB-KW"/>
</dbReference>
<dbReference type="PANTHER" id="PTHR24240">
    <property type="entry name" value="OPSIN"/>
    <property type="match status" value="1"/>
</dbReference>
<keyword evidence="15" id="KW-0844">Vision</keyword>
<evidence type="ECO:0000256" key="7">
    <source>
        <dbReference type="ARBA" id="ARBA00022989"/>
    </source>
</evidence>
<reference evidence="20" key="1">
    <citation type="journal article" date="2015" name="Proc. Natl. Acad. Sci. U.S.A.">
        <title>Extraordinary diversity of visual opsin genes in dragonflies.</title>
        <authorList>
            <person name="Futahashi R."/>
            <person name="Kawahara-Miki R."/>
            <person name="Kinoshita M."/>
            <person name="Yoshitake K."/>
            <person name="Yajima S."/>
            <person name="Arikawa K."/>
            <person name="Fukatsu T."/>
        </authorList>
    </citation>
    <scope>NUCLEOTIDE SEQUENCE</scope>
</reference>
<comment type="subcellular location">
    <subcellularLocation>
        <location evidence="1">Membrane</location>
        <topology evidence="1">Multi-pass membrane protein</topology>
    </subcellularLocation>
</comment>
<evidence type="ECO:0000256" key="10">
    <source>
        <dbReference type="ARBA" id="ARBA00023136"/>
    </source>
</evidence>
<keyword evidence="9 16" id="KW-0297">G-protein coupled receptor</keyword>
<evidence type="ECO:0000256" key="16">
    <source>
        <dbReference type="RuleBase" id="RU000688"/>
    </source>
</evidence>
<dbReference type="SUPFAM" id="SSF81321">
    <property type="entry name" value="Family A G protein-coupled receptor-like"/>
    <property type="match status" value="1"/>
</dbReference>
<dbReference type="PROSITE" id="PS00238">
    <property type="entry name" value="OPSIN"/>
    <property type="match status" value="1"/>
</dbReference>
<dbReference type="InterPro" id="IPR001760">
    <property type="entry name" value="Opsin"/>
</dbReference>
<keyword evidence="14 16" id="KW-0807">Transducer</keyword>
<feature type="compositionally biased region" description="Polar residues" evidence="17">
    <location>
        <begin position="364"/>
        <end position="375"/>
    </location>
</feature>
<evidence type="ECO:0000259" key="19">
    <source>
        <dbReference type="PROSITE" id="PS50262"/>
    </source>
</evidence>
<feature type="transmembrane region" description="Helical" evidence="18">
    <location>
        <begin position="62"/>
        <end position="87"/>
    </location>
</feature>
<keyword evidence="5 16" id="KW-0812">Transmembrane</keyword>
<protein>
    <submittedName>
        <fullName evidence="20">RhSWc5 protein</fullName>
    </submittedName>
</protein>
<dbReference type="GO" id="GO:0016020">
    <property type="term" value="C:membrane"/>
    <property type="evidence" value="ECO:0007669"/>
    <property type="project" value="UniProtKB-SubCell"/>
</dbReference>
<evidence type="ECO:0000256" key="18">
    <source>
        <dbReference type="SAM" id="Phobius"/>
    </source>
</evidence>
<evidence type="ECO:0000256" key="3">
    <source>
        <dbReference type="ARBA" id="ARBA00022543"/>
    </source>
</evidence>
<dbReference type="FunFam" id="1.20.1070.10:FF:000044">
    <property type="entry name" value="Opsin, ultraviolet-sensitive"/>
    <property type="match status" value="1"/>
</dbReference>
<organism evidence="20">
    <name type="scientific">Epiophlebia superstes</name>
    <dbReference type="NCBI Taxonomy" id="126247"/>
    <lineage>
        <taxon>Eukaryota</taxon>
        <taxon>Metazoa</taxon>
        <taxon>Ecdysozoa</taxon>
        <taxon>Arthropoda</taxon>
        <taxon>Hexapoda</taxon>
        <taxon>Insecta</taxon>
        <taxon>Pterygota</taxon>
        <taxon>Palaeoptera</taxon>
        <taxon>Odonata</taxon>
        <taxon>Epiprocta</taxon>
        <taxon>Anisozygoptera</taxon>
        <taxon>Epiophlebioidea</taxon>
        <taxon>Epiophlebiidae</taxon>
        <taxon>Epiophlebia</taxon>
    </lineage>
</organism>
<dbReference type="GO" id="GO:0009881">
    <property type="term" value="F:photoreceptor activity"/>
    <property type="evidence" value="ECO:0007669"/>
    <property type="project" value="UniProtKB-KW"/>
</dbReference>
<keyword evidence="13" id="KW-0325">Glycoprotein</keyword>
<comment type="similarity">
    <text evidence="2 16">Belongs to the G-protein coupled receptor 1 family.</text>
</comment>
<dbReference type="PRINTS" id="PR00237">
    <property type="entry name" value="GPCRRHODOPSN"/>
</dbReference>
<dbReference type="AlphaFoldDB" id="A0A0C6FPX0"/>
<dbReference type="SMART" id="SM01381">
    <property type="entry name" value="7TM_GPCR_Srsx"/>
    <property type="match status" value="1"/>
</dbReference>
<gene>
    <name evidence="20" type="primary">RhSWc5</name>
</gene>
<dbReference type="CDD" id="cd15079">
    <property type="entry name" value="7tmA_photoreceptors_insect"/>
    <property type="match status" value="1"/>
</dbReference>
<evidence type="ECO:0000256" key="5">
    <source>
        <dbReference type="ARBA" id="ARBA00022692"/>
    </source>
</evidence>
<feature type="domain" description="G-protein coupled receptors family 1 profile" evidence="19">
    <location>
        <begin position="78"/>
        <end position="339"/>
    </location>
</feature>
<dbReference type="GO" id="GO:0007601">
    <property type="term" value="P:visual perception"/>
    <property type="evidence" value="ECO:0007669"/>
    <property type="project" value="UniProtKB-KW"/>
</dbReference>
<evidence type="ECO:0000256" key="13">
    <source>
        <dbReference type="ARBA" id="ARBA00023180"/>
    </source>
</evidence>
<feature type="transmembrane region" description="Helical" evidence="18">
    <location>
        <begin position="175"/>
        <end position="195"/>
    </location>
</feature>
<accession>A0A0C6FPX0</accession>
<keyword evidence="11" id="KW-1015">Disulfide bond</keyword>
<dbReference type="InterPro" id="IPR017452">
    <property type="entry name" value="GPCR_Rhodpsn_7TM"/>
</dbReference>
<evidence type="ECO:0000256" key="17">
    <source>
        <dbReference type="SAM" id="MobiDB-lite"/>
    </source>
</evidence>
<evidence type="ECO:0000256" key="2">
    <source>
        <dbReference type="ARBA" id="ARBA00010663"/>
    </source>
</evidence>
<dbReference type="PROSITE" id="PS50262">
    <property type="entry name" value="G_PROTEIN_RECEP_F1_2"/>
    <property type="match status" value="1"/>
</dbReference>
<evidence type="ECO:0000256" key="6">
    <source>
        <dbReference type="ARBA" id="ARBA00022925"/>
    </source>
</evidence>
<keyword evidence="12 16" id="KW-0675">Receptor</keyword>
<feature type="transmembrane region" description="Helical" evidence="18">
    <location>
        <begin position="223"/>
        <end position="244"/>
    </location>
</feature>
<keyword evidence="4" id="KW-0716">Sensory transduction</keyword>
<feature type="transmembrane region" description="Helical" evidence="18">
    <location>
        <begin position="286"/>
        <end position="308"/>
    </location>
</feature>
<evidence type="ECO:0000256" key="8">
    <source>
        <dbReference type="ARBA" id="ARBA00022991"/>
    </source>
</evidence>
<evidence type="ECO:0000256" key="4">
    <source>
        <dbReference type="ARBA" id="ARBA00022606"/>
    </source>
</evidence>
<evidence type="ECO:0000256" key="1">
    <source>
        <dbReference type="ARBA" id="ARBA00004141"/>
    </source>
</evidence>
<keyword evidence="3" id="KW-0600">Photoreceptor protein</keyword>
<feature type="transmembrane region" description="Helical" evidence="18">
    <location>
        <begin position="99"/>
        <end position="123"/>
    </location>
</feature>